<dbReference type="InterPro" id="IPR052571">
    <property type="entry name" value="Mt_RNA_Methyltransferase"/>
</dbReference>
<dbReference type="InterPro" id="IPR015324">
    <property type="entry name" value="Ribosomal_Rsm22-like"/>
</dbReference>
<dbReference type="Pfam" id="PF09243">
    <property type="entry name" value="Rsm22"/>
    <property type="match status" value="1"/>
</dbReference>
<keyword evidence="4" id="KW-0411">Iron-sulfur</keyword>
<keyword evidence="5" id="KW-0687">Ribonucleoprotein</keyword>
<evidence type="ECO:0000256" key="1">
    <source>
        <dbReference type="ARBA" id="ARBA00022723"/>
    </source>
</evidence>
<proteinExistence type="predicted"/>
<dbReference type="Gene3D" id="3.40.50.150">
    <property type="entry name" value="Vaccinia Virus protein VP39"/>
    <property type="match status" value="1"/>
</dbReference>
<keyword evidence="1" id="KW-0479">Metal-binding</keyword>
<name>A0ABU0IA53_9HYPH</name>
<sequence>MELPASLKSAVERLLENQPLEPLMKAAERLSSRYRREVRDGVLHIGDDLAAKAYLAARLPATFAAVRAALEAVAESRSDFAPKTLLDVGSGPGTALWATSDCWDGLERATLVEASPAIRKVGETLSAALPFACDWQAGDITRNLPALPPADLVTLAYVLDELPVDAVAKVTTRLWAMTGDVIAIIEPGTPAGFQRILVARQTLIDQGAHILAPCTHNAACPVHGSDWCHFSRRVARSRLHRQVKQGEVPWEDEKYIFIAAARKPATIKGARVLMPPRIAGGVARLKLCESDGQLAEVMLSRRDGEAFKAARRADWGDLLATDIINR</sequence>
<organism evidence="5 6">
    <name type="scientific">Rhizobium paknamense</name>
    <dbReference type="NCBI Taxonomy" id="1206817"/>
    <lineage>
        <taxon>Bacteria</taxon>
        <taxon>Pseudomonadati</taxon>
        <taxon>Pseudomonadota</taxon>
        <taxon>Alphaproteobacteria</taxon>
        <taxon>Hyphomicrobiales</taxon>
        <taxon>Rhizobiaceae</taxon>
        <taxon>Rhizobium/Agrobacterium group</taxon>
        <taxon>Rhizobium</taxon>
    </lineage>
</organism>
<keyword evidence="5" id="KW-0808">Transferase</keyword>
<keyword evidence="3" id="KW-0408">Iron</keyword>
<dbReference type="GO" id="GO:0005840">
    <property type="term" value="C:ribosome"/>
    <property type="evidence" value="ECO:0007669"/>
    <property type="project" value="UniProtKB-KW"/>
</dbReference>
<comment type="caution">
    <text evidence="5">The sequence shown here is derived from an EMBL/GenBank/DDBJ whole genome shotgun (WGS) entry which is preliminary data.</text>
</comment>
<dbReference type="GO" id="GO:0008168">
    <property type="term" value="F:methyltransferase activity"/>
    <property type="evidence" value="ECO:0007669"/>
    <property type="project" value="UniProtKB-KW"/>
</dbReference>
<evidence type="ECO:0000256" key="2">
    <source>
        <dbReference type="ARBA" id="ARBA00022946"/>
    </source>
</evidence>
<evidence type="ECO:0000256" key="4">
    <source>
        <dbReference type="ARBA" id="ARBA00023014"/>
    </source>
</evidence>
<protein>
    <submittedName>
        <fullName evidence="5">Ribosomal protein RSM22 (Predicted rRNA methylase)</fullName>
    </submittedName>
</protein>
<dbReference type="Proteomes" id="UP001235269">
    <property type="component" value="Unassembled WGS sequence"/>
</dbReference>
<evidence type="ECO:0000256" key="3">
    <source>
        <dbReference type="ARBA" id="ARBA00023004"/>
    </source>
</evidence>
<evidence type="ECO:0000313" key="5">
    <source>
        <dbReference type="EMBL" id="MDQ0454104.1"/>
    </source>
</evidence>
<accession>A0ABU0IA53</accession>
<keyword evidence="5" id="KW-0689">Ribosomal protein</keyword>
<dbReference type="EMBL" id="JAUSWH010000001">
    <property type="protein sequence ID" value="MDQ0454104.1"/>
    <property type="molecule type" value="Genomic_DNA"/>
</dbReference>
<reference evidence="5 6" key="1">
    <citation type="submission" date="2023-07" db="EMBL/GenBank/DDBJ databases">
        <title>Genomic Encyclopedia of Type Strains, Phase IV (KMG-IV): sequencing the most valuable type-strain genomes for metagenomic binning, comparative biology and taxonomic classification.</title>
        <authorList>
            <person name="Goeker M."/>
        </authorList>
    </citation>
    <scope>NUCLEOTIDE SEQUENCE [LARGE SCALE GENOMIC DNA]</scope>
    <source>
        <strain evidence="5 6">DSM 100301</strain>
    </source>
</reference>
<keyword evidence="2" id="KW-0809">Transit peptide</keyword>
<dbReference type="RefSeq" id="WP_307156309.1">
    <property type="nucleotide sequence ID" value="NZ_JAUSWH010000001.1"/>
</dbReference>
<dbReference type="InterPro" id="IPR029063">
    <property type="entry name" value="SAM-dependent_MTases_sf"/>
</dbReference>
<gene>
    <name evidence="5" type="ORF">QO005_000419</name>
</gene>
<keyword evidence="6" id="KW-1185">Reference proteome</keyword>
<dbReference type="SUPFAM" id="SSF53335">
    <property type="entry name" value="S-adenosyl-L-methionine-dependent methyltransferases"/>
    <property type="match status" value="1"/>
</dbReference>
<evidence type="ECO:0000313" key="6">
    <source>
        <dbReference type="Proteomes" id="UP001235269"/>
    </source>
</evidence>
<dbReference type="PANTHER" id="PTHR13184:SF5">
    <property type="entry name" value="METHYLTRANSFERASE-LIKE PROTEIN 17, MITOCHONDRIAL"/>
    <property type="match status" value="1"/>
</dbReference>
<dbReference type="GO" id="GO:0032259">
    <property type="term" value="P:methylation"/>
    <property type="evidence" value="ECO:0007669"/>
    <property type="project" value="UniProtKB-KW"/>
</dbReference>
<dbReference type="PANTHER" id="PTHR13184">
    <property type="entry name" value="37S RIBOSOMAL PROTEIN S22"/>
    <property type="match status" value="1"/>
</dbReference>
<keyword evidence="5" id="KW-0489">Methyltransferase</keyword>